<sequence length="284" mass="32037">MDDGGGVVSCVEENLPIDASQELTSRTIEVASLYLNNKDSLSTHSHVSIFINIEAKMLFEEMQKKGGQDNSLFFPYKKTRGRRGKFVREAKPYDKIIKPSIRFCPKTNTVLPRLWGKILTIFVIYLRNPVSNFSNVVSFTVPRIAVLMLLILAIMSLNLNIFIIMFKLNIIINPILLLLIDWLTSIKRYKNINFIITPPPSSYKYKNCEHFRKTDSENLKSVAARTRVLDVVPHLDRRSGPVRCWASSFDHCSRCPQHADGADAAGSCETCALACAEAPHYLAA</sequence>
<dbReference type="AlphaFoldDB" id="A0A6G0TK98"/>
<organism evidence="2 3">
    <name type="scientific">Aphis glycines</name>
    <name type="common">Soybean aphid</name>
    <dbReference type="NCBI Taxonomy" id="307491"/>
    <lineage>
        <taxon>Eukaryota</taxon>
        <taxon>Metazoa</taxon>
        <taxon>Ecdysozoa</taxon>
        <taxon>Arthropoda</taxon>
        <taxon>Hexapoda</taxon>
        <taxon>Insecta</taxon>
        <taxon>Pterygota</taxon>
        <taxon>Neoptera</taxon>
        <taxon>Paraneoptera</taxon>
        <taxon>Hemiptera</taxon>
        <taxon>Sternorrhyncha</taxon>
        <taxon>Aphidomorpha</taxon>
        <taxon>Aphidoidea</taxon>
        <taxon>Aphididae</taxon>
        <taxon>Aphidini</taxon>
        <taxon>Aphis</taxon>
        <taxon>Aphis</taxon>
    </lineage>
</organism>
<accession>A0A6G0TK98</accession>
<evidence type="ECO:0000256" key="1">
    <source>
        <dbReference type="SAM" id="Phobius"/>
    </source>
</evidence>
<evidence type="ECO:0000313" key="2">
    <source>
        <dbReference type="EMBL" id="KAE9534435.1"/>
    </source>
</evidence>
<keyword evidence="3" id="KW-1185">Reference proteome</keyword>
<evidence type="ECO:0000313" key="3">
    <source>
        <dbReference type="Proteomes" id="UP000475862"/>
    </source>
</evidence>
<feature type="transmembrane region" description="Helical" evidence="1">
    <location>
        <begin position="161"/>
        <end position="180"/>
    </location>
</feature>
<dbReference type="EMBL" id="VYZN01000028">
    <property type="protein sequence ID" value="KAE9534435.1"/>
    <property type="molecule type" value="Genomic_DNA"/>
</dbReference>
<comment type="caution">
    <text evidence="2">The sequence shown here is derived from an EMBL/GenBank/DDBJ whole genome shotgun (WGS) entry which is preliminary data.</text>
</comment>
<keyword evidence="1" id="KW-0812">Transmembrane</keyword>
<protein>
    <submittedName>
        <fullName evidence="2">Uncharacterized protein</fullName>
    </submittedName>
</protein>
<keyword evidence="1" id="KW-1133">Transmembrane helix</keyword>
<name>A0A6G0TK98_APHGL</name>
<feature type="transmembrane region" description="Helical" evidence="1">
    <location>
        <begin position="136"/>
        <end position="155"/>
    </location>
</feature>
<dbReference type="Proteomes" id="UP000475862">
    <property type="component" value="Unassembled WGS sequence"/>
</dbReference>
<reference evidence="2 3" key="1">
    <citation type="submission" date="2019-08" db="EMBL/GenBank/DDBJ databases">
        <title>The genome of the soybean aphid Biotype 1, its phylome, world population structure and adaptation to the North American continent.</title>
        <authorList>
            <person name="Giordano R."/>
            <person name="Donthu R.K."/>
            <person name="Hernandez A.G."/>
            <person name="Wright C.L."/>
            <person name="Zimin A.V."/>
        </authorList>
    </citation>
    <scope>NUCLEOTIDE SEQUENCE [LARGE SCALE GENOMIC DNA]</scope>
    <source>
        <tissue evidence="2">Whole aphids</tissue>
    </source>
</reference>
<proteinExistence type="predicted"/>
<keyword evidence="1" id="KW-0472">Membrane</keyword>
<gene>
    <name evidence="2" type="ORF">AGLY_008525</name>
</gene>